<evidence type="ECO:0000256" key="1">
    <source>
        <dbReference type="ARBA" id="ARBA00022737"/>
    </source>
</evidence>
<dbReference type="InterPro" id="IPR031350">
    <property type="entry name" value="Goodbye_dom"/>
</dbReference>
<sequence length="1222" mass="138267">MDGTPRLTLDGGMLEIWNSARAKFIASNPNIGSNPDNPDGWLKAFQESRNQPDASLRMSRKVFNHLKYIQTALSVGGVAANFAATAVPAASPAPLVVNAFAYLFESITKVSEDFNKIEAFFETIATRFKHLYFLSERIAQIPELDPLKECVLELCVCSLQICTIGITQTKHRFKKWIKKATGDDELDAALSKMTEADQTLRDCVGTTDLAMGIKTWATAGRIESQVRKMSDRSDEDERESILKWLSPLDFNRVHDSILKRVDYNSSAGSWLLQSKPFTLWRDDTDDHHRLWYTGAPGAGKSVLASIITNHLQEWSVTQSKAPKGALVACLFLSYKEKPSLEHLLGSILRQLESSSTEISCAVRCAFQECHKAGRSLRLCQITDLLSLLTRDRQVFVVVDAMDECDFELRLPLLEHLQSTGNSVKILVTSRILNHLDKLQQGFVKERIEAHDEDLTGYIKHSIRVNPVLEKLSDEIIKTVPQKSGKMFLIAKLHMDALAQVEISYEVEKVLQDLPDNDIWKSYDNTMTRIQEGKRKQEKEYANTILGWVSYATRPLSVRELQHALVADKNLSKIDESFLLSEIQITSFARGLLVVDLDDTVRYVHYSAQDFFKQRRGHYFPDFETRIALSCASYLCRKELGQHDDSEKLLESDQVVSRKLENFPFARYAGENLHRHYRQVRNDSSDLHLTEKILDLLDKHSSRKFYCRLVLMFELYCSEPNKSGFNREIKRQFPPSLPPKDHLLPILHLAVFLGSAEKVRNLIDEGCNLNEKVGPYEMSAIDVAFFYRLDDIADILLDAGVKIDLFSSFGHESLLQVAQKDYEKAVEKIIGSPARDEVGGILEIIGIVVFWLLSILHQALHTVLPITTPSRHGFEAVWKSNARGRHAKNVDASIEKYQALLPWAYAGDVDNLLDFLDSLSIEPIYLDSFDDLNDTTWYEGLDEIFDSDSESEETDKEWVEMLVKFVMLGTACFLAIDHGQDGVVKVLLEKGLDPNMKGPDGQRLLHRATARNNLDVARLLLKHGAEVNLRDHDGRTALMANASIGRQRLLEFLIEHGAETQLTHKTGDHEMYIAAVYGATGVVEFFLKNGTNASITNKSGWTPLHAAAANGHLETVKLLLEYDAYTSPISVTGWTPLDFVVAGYAHYEWGINSGNHYWMERESSDELSSVDEQRRRDEIMELLRSKGAKGAREIYEELGRDELVIAPDPYMYAWRRRPPGDAC</sequence>
<feature type="repeat" description="ANK" evidence="2">
    <location>
        <begin position="1098"/>
        <end position="1123"/>
    </location>
</feature>
<dbReference type="InterPro" id="IPR027417">
    <property type="entry name" value="P-loop_NTPase"/>
</dbReference>
<dbReference type="PROSITE" id="PS50297">
    <property type="entry name" value="ANK_REP_REGION"/>
    <property type="match status" value="3"/>
</dbReference>
<feature type="repeat" description="ANK" evidence="2">
    <location>
        <begin position="1065"/>
        <end position="1097"/>
    </location>
</feature>
<dbReference type="InterPro" id="IPR054471">
    <property type="entry name" value="GPIID_WHD"/>
</dbReference>
<evidence type="ECO:0000259" key="5">
    <source>
        <dbReference type="Pfam" id="PF24883"/>
    </source>
</evidence>
<name>A0ABR1YCW3_9PEZI</name>
<feature type="domain" description="Fungal STAND N-terminal Goodbye" evidence="3">
    <location>
        <begin position="32"/>
        <end position="126"/>
    </location>
</feature>
<dbReference type="SMART" id="SM00248">
    <property type="entry name" value="ANK"/>
    <property type="match status" value="7"/>
</dbReference>
<organism evidence="6 7">
    <name type="scientific">Phyllosticta capitalensis</name>
    <dbReference type="NCBI Taxonomy" id="121624"/>
    <lineage>
        <taxon>Eukaryota</taxon>
        <taxon>Fungi</taxon>
        <taxon>Dikarya</taxon>
        <taxon>Ascomycota</taxon>
        <taxon>Pezizomycotina</taxon>
        <taxon>Dothideomycetes</taxon>
        <taxon>Dothideomycetes incertae sedis</taxon>
        <taxon>Botryosphaeriales</taxon>
        <taxon>Phyllostictaceae</taxon>
        <taxon>Phyllosticta</taxon>
    </lineage>
</organism>
<keyword evidence="2" id="KW-0040">ANK repeat</keyword>
<dbReference type="EMBL" id="JBBWRZ010000012">
    <property type="protein sequence ID" value="KAK8224580.1"/>
    <property type="molecule type" value="Genomic_DNA"/>
</dbReference>
<dbReference type="Pfam" id="PF12796">
    <property type="entry name" value="Ank_2"/>
    <property type="match status" value="2"/>
</dbReference>
<evidence type="ECO:0000313" key="7">
    <source>
        <dbReference type="Proteomes" id="UP001492380"/>
    </source>
</evidence>
<dbReference type="InterPro" id="IPR056884">
    <property type="entry name" value="NPHP3-like_N"/>
</dbReference>
<dbReference type="PANTHER" id="PTHR10039:SF15">
    <property type="entry name" value="NACHT DOMAIN-CONTAINING PROTEIN"/>
    <property type="match status" value="1"/>
</dbReference>
<dbReference type="PROSITE" id="PS50088">
    <property type="entry name" value="ANK_REPEAT"/>
    <property type="match status" value="4"/>
</dbReference>
<dbReference type="SUPFAM" id="SSF48403">
    <property type="entry name" value="Ankyrin repeat"/>
    <property type="match status" value="2"/>
</dbReference>
<dbReference type="Proteomes" id="UP001492380">
    <property type="component" value="Unassembled WGS sequence"/>
</dbReference>
<protein>
    <recommendedName>
        <fullName evidence="8">NACHT domain-containing protein</fullName>
    </recommendedName>
</protein>
<dbReference type="PANTHER" id="PTHR10039">
    <property type="entry name" value="AMELOGENIN"/>
    <property type="match status" value="1"/>
</dbReference>
<evidence type="ECO:0000259" key="3">
    <source>
        <dbReference type="Pfam" id="PF17109"/>
    </source>
</evidence>
<comment type="caution">
    <text evidence="6">The sequence shown here is derived from an EMBL/GenBank/DDBJ whole genome shotgun (WGS) entry which is preliminary data.</text>
</comment>
<evidence type="ECO:0000259" key="4">
    <source>
        <dbReference type="Pfam" id="PF22939"/>
    </source>
</evidence>
<reference evidence="6 7" key="1">
    <citation type="submission" date="2024-04" db="EMBL/GenBank/DDBJ databases">
        <title>Phyllosticta paracitricarpa is synonymous to the EU quarantine fungus P. citricarpa based on phylogenomic analyses.</title>
        <authorList>
            <consortium name="Lawrence Berkeley National Laboratory"/>
            <person name="Van Ingen-Buijs V.A."/>
            <person name="Van Westerhoven A.C."/>
            <person name="Haridas S."/>
            <person name="Skiadas P."/>
            <person name="Martin F."/>
            <person name="Groenewald J.Z."/>
            <person name="Crous P.W."/>
            <person name="Seidl M.F."/>
        </authorList>
    </citation>
    <scope>NUCLEOTIDE SEQUENCE [LARGE SCALE GENOMIC DNA]</scope>
    <source>
        <strain evidence="6 7">CBS 123374</strain>
    </source>
</reference>
<dbReference type="InterPro" id="IPR002110">
    <property type="entry name" value="Ankyrin_rpt"/>
</dbReference>
<evidence type="ECO:0008006" key="8">
    <source>
        <dbReference type="Google" id="ProtNLM"/>
    </source>
</evidence>
<accession>A0ABR1YCW3</accession>
<evidence type="ECO:0000256" key="2">
    <source>
        <dbReference type="PROSITE-ProRule" id="PRU00023"/>
    </source>
</evidence>
<gene>
    <name evidence="6" type="ORF">HDK90DRAFT_497452</name>
</gene>
<dbReference type="InterPro" id="IPR036770">
    <property type="entry name" value="Ankyrin_rpt-contain_sf"/>
</dbReference>
<dbReference type="Gene3D" id="1.25.40.20">
    <property type="entry name" value="Ankyrin repeat-containing domain"/>
    <property type="match status" value="2"/>
</dbReference>
<evidence type="ECO:0000313" key="6">
    <source>
        <dbReference type="EMBL" id="KAK8224580.1"/>
    </source>
</evidence>
<feature type="domain" description="Nephrocystin 3-like N-terminal" evidence="5">
    <location>
        <begin position="268"/>
        <end position="430"/>
    </location>
</feature>
<dbReference type="SUPFAM" id="SSF52540">
    <property type="entry name" value="P-loop containing nucleoside triphosphate hydrolases"/>
    <property type="match status" value="1"/>
</dbReference>
<keyword evidence="7" id="KW-1185">Reference proteome</keyword>
<proteinExistence type="predicted"/>
<feature type="repeat" description="ANK" evidence="2">
    <location>
        <begin position="999"/>
        <end position="1031"/>
    </location>
</feature>
<dbReference type="Gene3D" id="3.40.50.300">
    <property type="entry name" value="P-loop containing nucleotide triphosphate hydrolases"/>
    <property type="match status" value="1"/>
</dbReference>
<feature type="repeat" description="ANK" evidence="2">
    <location>
        <begin position="1032"/>
        <end position="1064"/>
    </location>
</feature>
<dbReference type="Pfam" id="PF17109">
    <property type="entry name" value="Goodbye"/>
    <property type="match status" value="1"/>
</dbReference>
<feature type="domain" description="GPI inositol-deacylase winged helix" evidence="4">
    <location>
        <begin position="536"/>
        <end position="612"/>
    </location>
</feature>
<keyword evidence="1" id="KW-0677">Repeat</keyword>
<dbReference type="Pfam" id="PF24883">
    <property type="entry name" value="NPHP3_N"/>
    <property type="match status" value="1"/>
</dbReference>
<dbReference type="Pfam" id="PF22939">
    <property type="entry name" value="WHD_GPIID"/>
    <property type="match status" value="1"/>
</dbReference>